<proteinExistence type="predicted"/>
<dbReference type="Proteomes" id="UP000275385">
    <property type="component" value="Unassembled WGS sequence"/>
</dbReference>
<keyword evidence="2" id="KW-1185">Reference proteome</keyword>
<sequence length="167" mass="18262">MSLVTILEEYMEESGLQNQNLGKFIDQASGDVDLEPGIEIDGNGEDGAHAANPVDSNLPDINIGNPVHEPVPAINANPAMNDMPPQVVQALLTLQGAINTVDQTVAEVGSDIYQADNWWPAERKLILNQQYANARLRIQEFLQPLDVNVPAQEKMIKALKGLEKLLK</sequence>
<accession>A0A420YIK5</accession>
<dbReference type="AlphaFoldDB" id="A0A420YIK5"/>
<organism evidence="1 2">
    <name type="scientific">Coniochaeta pulveracea</name>
    <dbReference type="NCBI Taxonomy" id="177199"/>
    <lineage>
        <taxon>Eukaryota</taxon>
        <taxon>Fungi</taxon>
        <taxon>Dikarya</taxon>
        <taxon>Ascomycota</taxon>
        <taxon>Pezizomycotina</taxon>
        <taxon>Sordariomycetes</taxon>
        <taxon>Sordariomycetidae</taxon>
        <taxon>Coniochaetales</taxon>
        <taxon>Coniochaetaceae</taxon>
        <taxon>Coniochaeta</taxon>
    </lineage>
</organism>
<comment type="caution">
    <text evidence="1">The sequence shown here is derived from an EMBL/GenBank/DDBJ whole genome shotgun (WGS) entry which is preliminary data.</text>
</comment>
<evidence type="ECO:0000313" key="2">
    <source>
        <dbReference type="Proteomes" id="UP000275385"/>
    </source>
</evidence>
<reference evidence="1 2" key="1">
    <citation type="submission" date="2018-08" db="EMBL/GenBank/DDBJ databases">
        <title>Draft genome of the lignicolous fungus Coniochaeta pulveracea.</title>
        <authorList>
            <person name="Borstlap C.J."/>
            <person name="De Witt R.N."/>
            <person name="Botha A."/>
            <person name="Volschenk H."/>
        </authorList>
    </citation>
    <scope>NUCLEOTIDE SEQUENCE [LARGE SCALE GENOMIC DNA]</scope>
    <source>
        <strain evidence="1 2">CAB683</strain>
    </source>
</reference>
<gene>
    <name evidence="1" type="ORF">DL546_000162</name>
</gene>
<dbReference type="EMBL" id="QVQW01000007">
    <property type="protein sequence ID" value="RKU47710.1"/>
    <property type="molecule type" value="Genomic_DNA"/>
</dbReference>
<protein>
    <submittedName>
        <fullName evidence="1">Uncharacterized protein</fullName>
    </submittedName>
</protein>
<evidence type="ECO:0000313" key="1">
    <source>
        <dbReference type="EMBL" id="RKU47710.1"/>
    </source>
</evidence>
<name>A0A420YIK5_9PEZI</name>